<dbReference type="AlphaFoldDB" id="A0A815TSR1"/>
<keyword evidence="1" id="KW-0812">Transmembrane</keyword>
<comment type="caution">
    <text evidence="2">The sequence shown here is derived from an EMBL/GenBank/DDBJ whole genome shotgun (WGS) entry which is preliminary data.</text>
</comment>
<protein>
    <submittedName>
        <fullName evidence="2">Uncharacterized protein</fullName>
    </submittedName>
</protein>
<feature type="transmembrane region" description="Helical" evidence="1">
    <location>
        <begin position="25"/>
        <end position="55"/>
    </location>
</feature>
<proteinExistence type="predicted"/>
<sequence>MIPLFLQTNTSIRISKNVNPWSMTPWAPCLAICIILVILFVIVVVIVGSLIPVYLSSKGTDINVASTNSAVRLFTMNSAINLALTGSQTIANQDGIGAQVNKALGYSTPVVAVRTTSLTNGGKRKRQTRVGLSCGGSSVLSLGLLIIRCPDSSCITDSCFEKCAADIKRRIELKLASVVTPITITTNDGSELLASIIFCSFSSYNSDSTSTVATTKVATTIASTTPLPACSASVCCVTSCTLCLDSSTVRYCGATRNNDGGSGLGGGSGSGDGRGSYAYYSDKTCISSGSGGGSCVI</sequence>
<reference evidence="2" key="1">
    <citation type="submission" date="2021-02" db="EMBL/GenBank/DDBJ databases">
        <authorList>
            <person name="Nowell W R."/>
        </authorList>
    </citation>
    <scope>NUCLEOTIDE SEQUENCE</scope>
</reference>
<gene>
    <name evidence="2" type="ORF">EDS130_LOCUS43180</name>
</gene>
<dbReference type="EMBL" id="CAJNOJ010000687">
    <property type="protein sequence ID" value="CAF1509975.1"/>
    <property type="molecule type" value="Genomic_DNA"/>
</dbReference>
<name>A0A815TSR1_ADIRI</name>
<evidence type="ECO:0000256" key="1">
    <source>
        <dbReference type="SAM" id="Phobius"/>
    </source>
</evidence>
<evidence type="ECO:0000313" key="3">
    <source>
        <dbReference type="Proteomes" id="UP000663852"/>
    </source>
</evidence>
<accession>A0A815TSR1</accession>
<keyword evidence="1" id="KW-0472">Membrane</keyword>
<organism evidence="2 3">
    <name type="scientific">Adineta ricciae</name>
    <name type="common">Rotifer</name>
    <dbReference type="NCBI Taxonomy" id="249248"/>
    <lineage>
        <taxon>Eukaryota</taxon>
        <taxon>Metazoa</taxon>
        <taxon>Spiralia</taxon>
        <taxon>Gnathifera</taxon>
        <taxon>Rotifera</taxon>
        <taxon>Eurotatoria</taxon>
        <taxon>Bdelloidea</taxon>
        <taxon>Adinetida</taxon>
        <taxon>Adinetidae</taxon>
        <taxon>Adineta</taxon>
    </lineage>
</organism>
<dbReference type="Proteomes" id="UP000663852">
    <property type="component" value="Unassembled WGS sequence"/>
</dbReference>
<evidence type="ECO:0000313" key="2">
    <source>
        <dbReference type="EMBL" id="CAF1509975.1"/>
    </source>
</evidence>
<keyword evidence="1" id="KW-1133">Transmembrane helix</keyword>